<evidence type="ECO:0000313" key="3">
    <source>
        <dbReference type="Proteomes" id="UP000324308"/>
    </source>
</evidence>
<name>A0ABX5ZSC5_STRTE</name>
<evidence type="ECO:0000256" key="1">
    <source>
        <dbReference type="SAM" id="MobiDB-lite"/>
    </source>
</evidence>
<proteinExistence type="predicted"/>
<gene>
    <name evidence="2" type="ORF">F3L20_18385</name>
</gene>
<dbReference type="Proteomes" id="UP000324308">
    <property type="component" value="Chromosome"/>
</dbReference>
<dbReference type="RefSeq" id="WP_150155301.1">
    <property type="nucleotide sequence ID" value="NZ_CP043959.1"/>
</dbReference>
<protein>
    <submittedName>
        <fullName evidence="2">Uncharacterized protein</fullName>
    </submittedName>
</protein>
<reference evidence="2 3" key="1">
    <citation type="submission" date="2019-09" db="EMBL/GenBank/DDBJ databases">
        <title>Draft genome sequence of the Ebosin-producing strain Streptomyces sp. 139.</title>
        <authorList>
            <person name="Ai L."/>
            <person name="Geng M."/>
            <person name="Ma M."/>
            <person name="Bai L."/>
        </authorList>
    </citation>
    <scope>NUCLEOTIDE SEQUENCE [LARGE SCALE GENOMIC DNA]</scope>
    <source>
        <strain evidence="2 3">139</strain>
    </source>
</reference>
<dbReference type="EMBL" id="CP043959">
    <property type="protein sequence ID" value="QER87574.1"/>
    <property type="molecule type" value="Genomic_DNA"/>
</dbReference>
<organism evidence="2 3">
    <name type="scientific">Streptomyces tendae</name>
    <dbReference type="NCBI Taxonomy" id="1932"/>
    <lineage>
        <taxon>Bacteria</taxon>
        <taxon>Bacillati</taxon>
        <taxon>Actinomycetota</taxon>
        <taxon>Actinomycetes</taxon>
        <taxon>Kitasatosporales</taxon>
        <taxon>Streptomycetaceae</taxon>
        <taxon>Streptomyces</taxon>
    </lineage>
</organism>
<sequence length="94" mass="10451">MVLRQLVQLVDRSRVARLDVARLVKLLFLDDDAASQPKRLPTAARLATGSDVRQNGHGGKASRVHRPLVVERGPKLIPRLVSQLGITDLIEEPW</sequence>
<evidence type="ECO:0000313" key="2">
    <source>
        <dbReference type="EMBL" id="QER87574.1"/>
    </source>
</evidence>
<keyword evidence="3" id="KW-1185">Reference proteome</keyword>
<accession>A0ABX5ZSC5</accession>
<feature type="region of interest" description="Disordered" evidence="1">
    <location>
        <begin position="40"/>
        <end position="63"/>
    </location>
</feature>